<name>A0AAU7NZC0_9GAMM</name>
<dbReference type="EMBL" id="CP157743">
    <property type="protein sequence ID" value="XBS21906.1"/>
    <property type="molecule type" value="Genomic_DNA"/>
</dbReference>
<evidence type="ECO:0000256" key="1">
    <source>
        <dbReference type="SAM" id="SignalP"/>
    </source>
</evidence>
<dbReference type="Proteomes" id="UP001225378">
    <property type="component" value="Chromosome"/>
</dbReference>
<accession>A0AAU7NZC0</accession>
<dbReference type="RefSeq" id="WP_305909107.1">
    <property type="nucleotide sequence ID" value="NZ_CP157743.1"/>
</dbReference>
<organism evidence="2 3">
    <name type="scientific">Methylomarinum roseum</name>
    <dbReference type="NCBI Taxonomy" id="3067653"/>
    <lineage>
        <taxon>Bacteria</taxon>
        <taxon>Pseudomonadati</taxon>
        <taxon>Pseudomonadota</taxon>
        <taxon>Gammaproteobacteria</taxon>
        <taxon>Methylococcales</taxon>
        <taxon>Methylococcaceae</taxon>
        <taxon>Methylomarinum</taxon>
    </lineage>
</organism>
<protein>
    <submittedName>
        <fullName evidence="2">Uncharacterized protein</fullName>
    </submittedName>
</protein>
<sequence length="131" mass="14098">MDLLKKLLLAVSVTVAMSAMAPVATAAGKIENATAEEVSQAIEDAIRLSEEALTAVQNGTDEDTVLGLLKSTKQASKRIESNIVDRLRSKANSRISKARSAIRKGDNAKAESYLIEAVSIFKEVQSKYKAF</sequence>
<proteinExistence type="predicted"/>
<feature type="chain" id="PRO_5043335977" evidence="1">
    <location>
        <begin position="27"/>
        <end position="131"/>
    </location>
</feature>
<keyword evidence="1" id="KW-0732">Signal</keyword>
<evidence type="ECO:0000313" key="3">
    <source>
        <dbReference type="Proteomes" id="UP001225378"/>
    </source>
</evidence>
<dbReference type="AlphaFoldDB" id="A0AAU7NZC0"/>
<dbReference type="KEGG" id="mech:Q9L42_007220"/>
<feature type="signal peptide" evidence="1">
    <location>
        <begin position="1"/>
        <end position="26"/>
    </location>
</feature>
<keyword evidence="3" id="KW-1185">Reference proteome</keyword>
<gene>
    <name evidence="2" type="ORF">Q9L42_007220</name>
</gene>
<evidence type="ECO:0000313" key="2">
    <source>
        <dbReference type="EMBL" id="XBS21906.1"/>
    </source>
</evidence>
<reference evidence="2 3" key="1">
    <citation type="journal article" date="2024" name="Microbiology">
        <title>Methylomarinum rosea sp. nov., a novel halophilic methanotrophic bacterium from the hypersaline Lake Elton.</title>
        <authorList>
            <person name="Suleimanov R.Z."/>
            <person name="Oshkin I.Y."/>
            <person name="Danilova O.V."/>
            <person name="Suzina N.E."/>
            <person name="Dedysh S.N."/>
        </authorList>
    </citation>
    <scope>NUCLEOTIDE SEQUENCE [LARGE SCALE GENOMIC DNA]</scope>
    <source>
        <strain evidence="2 3">Ch1-1</strain>
    </source>
</reference>